<keyword evidence="3" id="KW-1185">Reference proteome</keyword>
<evidence type="ECO:0000313" key="2">
    <source>
        <dbReference type="EMBL" id="PWZ03285.1"/>
    </source>
</evidence>
<name>A0A317XYA8_9BASI</name>
<dbReference type="Proteomes" id="UP000246740">
    <property type="component" value="Unassembled WGS sequence"/>
</dbReference>
<protein>
    <submittedName>
        <fullName evidence="2">Uncharacterized protein</fullName>
    </submittedName>
</protein>
<dbReference type="InParanoid" id="A0A317XYA8"/>
<accession>A0A317XYA8</accession>
<evidence type="ECO:0000313" key="3">
    <source>
        <dbReference type="Proteomes" id="UP000246740"/>
    </source>
</evidence>
<gene>
    <name evidence="2" type="ORF">BCV70DRAFT_197514</name>
</gene>
<sequence>MTNGYGYDGGKKITNIQYSTGSRANACSARTFVSAVCECGVLQFAKTEKNPGGPDGTCHTKKRLSSVGRSSRSGNERHSTSTVLFRAVATAADRKSGWTSVFLMLAPSHALHARRFLSHFNLQIRFLTNLLRLLTNLLRALVVSIARTLELDGHSTVQFLLSRHWIDPGSATGGPTCLPSLAHVDGCMCGWLGASGLEGYEE</sequence>
<proteinExistence type="predicted"/>
<reference evidence="2 3" key="1">
    <citation type="journal article" date="2018" name="Mol. Biol. Evol.">
        <title>Broad Genomic Sampling Reveals a Smut Pathogenic Ancestry of the Fungal Clade Ustilaginomycotina.</title>
        <authorList>
            <person name="Kijpornyongpan T."/>
            <person name="Mondo S.J."/>
            <person name="Barry K."/>
            <person name="Sandor L."/>
            <person name="Lee J."/>
            <person name="Lipzen A."/>
            <person name="Pangilinan J."/>
            <person name="LaButti K."/>
            <person name="Hainaut M."/>
            <person name="Henrissat B."/>
            <person name="Grigoriev I.V."/>
            <person name="Spatafora J.W."/>
            <person name="Aime M.C."/>
        </authorList>
    </citation>
    <scope>NUCLEOTIDE SEQUENCE [LARGE SCALE GENOMIC DNA]</scope>
    <source>
        <strain evidence="2 3">MCA 3645</strain>
    </source>
</reference>
<feature type="region of interest" description="Disordered" evidence="1">
    <location>
        <begin position="50"/>
        <end position="78"/>
    </location>
</feature>
<dbReference type="AlphaFoldDB" id="A0A317XYA8"/>
<dbReference type="EMBL" id="KZ819188">
    <property type="protein sequence ID" value="PWZ03285.1"/>
    <property type="molecule type" value="Genomic_DNA"/>
</dbReference>
<organism evidence="2 3">
    <name type="scientific">Testicularia cyperi</name>
    <dbReference type="NCBI Taxonomy" id="1882483"/>
    <lineage>
        <taxon>Eukaryota</taxon>
        <taxon>Fungi</taxon>
        <taxon>Dikarya</taxon>
        <taxon>Basidiomycota</taxon>
        <taxon>Ustilaginomycotina</taxon>
        <taxon>Ustilaginomycetes</taxon>
        <taxon>Ustilaginales</taxon>
        <taxon>Anthracoideaceae</taxon>
        <taxon>Testicularia</taxon>
    </lineage>
</organism>
<evidence type="ECO:0000256" key="1">
    <source>
        <dbReference type="SAM" id="MobiDB-lite"/>
    </source>
</evidence>